<evidence type="ECO:0000313" key="2">
    <source>
        <dbReference type="EMBL" id="SEL07710.1"/>
    </source>
</evidence>
<sequence length="242" mass="26442">MMADVLTAAKPPFCNLRLLWHRMIGRKVTKLDGLRLVCDPALVRRSVSTAIIKGSYEAPERILVRAALRPGDKVVEVGTGVGVVSLLCNHLAGAGNVTSFEANSALEPIIQKNFSLNGMTPRLRLRAVTVDGLPISFYQNENVVSSSIYDRGLEAEKITVESDPIDHVLADERATVLVMDVEGAEIDLLRAAELSGLREIIVELHPHIVGEEATRAMIDDVCARGFVDAGRIRKNVRLSRVQ</sequence>
<protein>
    <submittedName>
        <fullName evidence="2">Methyltransferase, FkbM family</fullName>
    </submittedName>
</protein>
<dbReference type="SUPFAM" id="SSF53335">
    <property type="entry name" value="S-adenosyl-L-methionine-dependent methyltransferases"/>
    <property type="match status" value="1"/>
</dbReference>
<proteinExistence type="predicted"/>
<dbReference type="InterPro" id="IPR029063">
    <property type="entry name" value="SAM-dependent_MTases_sf"/>
</dbReference>
<feature type="domain" description="Methyltransferase FkbM" evidence="1">
    <location>
        <begin position="80"/>
        <end position="216"/>
    </location>
</feature>
<dbReference type="STRING" id="188906.SAMN04488526_1839"/>
<dbReference type="InterPro" id="IPR006342">
    <property type="entry name" value="FkbM_mtfrase"/>
</dbReference>
<dbReference type="EMBL" id="FNZQ01000003">
    <property type="protein sequence ID" value="SEL07710.1"/>
    <property type="molecule type" value="Genomic_DNA"/>
</dbReference>
<dbReference type="Pfam" id="PF05050">
    <property type="entry name" value="Methyltransf_21"/>
    <property type="match status" value="1"/>
</dbReference>
<dbReference type="Proteomes" id="UP000199283">
    <property type="component" value="Unassembled WGS sequence"/>
</dbReference>
<evidence type="ECO:0000259" key="1">
    <source>
        <dbReference type="Pfam" id="PF05050"/>
    </source>
</evidence>
<dbReference type="GO" id="GO:0008168">
    <property type="term" value="F:methyltransferase activity"/>
    <property type="evidence" value="ECO:0007669"/>
    <property type="project" value="UniProtKB-KW"/>
</dbReference>
<dbReference type="NCBIfam" id="TIGR01444">
    <property type="entry name" value="fkbM_fam"/>
    <property type="match status" value="1"/>
</dbReference>
<keyword evidence="3" id="KW-1185">Reference proteome</keyword>
<keyword evidence="2" id="KW-0808">Transferase</keyword>
<gene>
    <name evidence="2" type="ORF">SAMN04488526_1839</name>
</gene>
<dbReference type="OrthoDB" id="456767at2"/>
<name>A0A1H7M8R1_9RHOB</name>
<dbReference type="GO" id="GO:0032259">
    <property type="term" value="P:methylation"/>
    <property type="evidence" value="ECO:0007669"/>
    <property type="project" value="UniProtKB-KW"/>
</dbReference>
<reference evidence="2 3" key="1">
    <citation type="submission" date="2016-10" db="EMBL/GenBank/DDBJ databases">
        <authorList>
            <person name="de Groot N.N."/>
        </authorList>
    </citation>
    <scope>NUCLEOTIDE SEQUENCE [LARGE SCALE GENOMIC DNA]</scope>
    <source>
        <strain evidence="2 3">DSM 14858</strain>
    </source>
</reference>
<dbReference type="AlphaFoldDB" id="A0A1H7M8R1"/>
<keyword evidence="2" id="KW-0489">Methyltransferase</keyword>
<organism evidence="2 3">
    <name type="scientific">Jannaschia helgolandensis</name>
    <dbReference type="NCBI Taxonomy" id="188906"/>
    <lineage>
        <taxon>Bacteria</taxon>
        <taxon>Pseudomonadati</taxon>
        <taxon>Pseudomonadota</taxon>
        <taxon>Alphaproteobacteria</taxon>
        <taxon>Rhodobacterales</taxon>
        <taxon>Roseobacteraceae</taxon>
        <taxon>Jannaschia</taxon>
    </lineage>
</organism>
<dbReference type="Gene3D" id="3.40.50.150">
    <property type="entry name" value="Vaccinia Virus protein VP39"/>
    <property type="match status" value="1"/>
</dbReference>
<evidence type="ECO:0000313" key="3">
    <source>
        <dbReference type="Proteomes" id="UP000199283"/>
    </source>
</evidence>
<accession>A0A1H7M8R1</accession>